<accession>A0ABU7CC44</accession>
<evidence type="ECO:0000313" key="2">
    <source>
        <dbReference type="Proteomes" id="UP001345963"/>
    </source>
</evidence>
<evidence type="ECO:0000313" key="1">
    <source>
        <dbReference type="EMBL" id="MED6260179.1"/>
    </source>
</evidence>
<organism evidence="1 2">
    <name type="scientific">Ataeniobius toweri</name>
    <dbReference type="NCBI Taxonomy" id="208326"/>
    <lineage>
        <taxon>Eukaryota</taxon>
        <taxon>Metazoa</taxon>
        <taxon>Chordata</taxon>
        <taxon>Craniata</taxon>
        <taxon>Vertebrata</taxon>
        <taxon>Euteleostomi</taxon>
        <taxon>Actinopterygii</taxon>
        <taxon>Neopterygii</taxon>
        <taxon>Teleostei</taxon>
        <taxon>Neoteleostei</taxon>
        <taxon>Acanthomorphata</taxon>
        <taxon>Ovalentaria</taxon>
        <taxon>Atherinomorphae</taxon>
        <taxon>Cyprinodontiformes</taxon>
        <taxon>Goodeidae</taxon>
        <taxon>Ataeniobius</taxon>
    </lineage>
</organism>
<gene>
    <name evidence="1" type="ORF">ATANTOWER_006483</name>
</gene>
<comment type="caution">
    <text evidence="1">The sequence shown here is derived from an EMBL/GenBank/DDBJ whole genome shotgun (WGS) entry which is preliminary data.</text>
</comment>
<proteinExistence type="predicted"/>
<keyword evidence="2" id="KW-1185">Reference proteome</keyword>
<reference evidence="1 2" key="1">
    <citation type="submission" date="2021-07" db="EMBL/GenBank/DDBJ databases">
        <authorList>
            <person name="Palmer J.M."/>
        </authorList>
    </citation>
    <scope>NUCLEOTIDE SEQUENCE [LARGE SCALE GENOMIC DNA]</scope>
    <source>
        <strain evidence="1 2">AT_MEX2019</strain>
        <tissue evidence="1">Muscle</tissue>
    </source>
</reference>
<name>A0ABU7CC44_9TELE</name>
<protein>
    <submittedName>
        <fullName evidence="1">Uncharacterized protein</fullName>
    </submittedName>
</protein>
<sequence length="145" mass="16635">MFPHLDLSNRAACQNVHTWCSFFCLSPFSISPTLLSDKRMGLCANKKLHQADVHSFTNFPFTQCSCILFSSLFFFPLTKTRFIHWLHLPTAREHRREVQNTPSPACHTYLLFFSLLEFPRPSAKLFLTFVVSLNSFSSATDKGIV</sequence>
<dbReference type="EMBL" id="JAHUTI010088685">
    <property type="protein sequence ID" value="MED6260179.1"/>
    <property type="molecule type" value="Genomic_DNA"/>
</dbReference>
<dbReference type="Proteomes" id="UP001345963">
    <property type="component" value="Unassembled WGS sequence"/>
</dbReference>